<dbReference type="InterPro" id="IPR017046">
    <property type="entry name" value="Prenylcysteine_Oxase1"/>
</dbReference>
<dbReference type="AlphaFoldDB" id="A0A7C8N8P8"/>
<keyword evidence="7" id="KW-0325">Glycoprotein</keyword>
<evidence type="ECO:0000256" key="4">
    <source>
        <dbReference type="ARBA" id="ARBA00022729"/>
    </source>
</evidence>
<dbReference type="SUPFAM" id="SSF51905">
    <property type="entry name" value="FAD/NAD(P)-binding domain"/>
    <property type="match status" value="1"/>
</dbReference>
<evidence type="ECO:0000313" key="12">
    <source>
        <dbReference type="Proteomes" id="UP000480548"/>
    </source>
</evidence>
<evidence type="ECO:0000256" key="7">
    <source>
        <dbReference type="ARBA" id="ARBA00023180"/>
    </source>
</evidence>
<reference evidence="11 12" key="1">
    <citation type="submission" date="2019-06" db="EMBL/GenBank/DDBJ databases">
        <authorList>
            <person name="Palmer J.M."/>
        </authorList>
    </citation>
    <scope>NUCLEOTIDE SEQUENCE [LARGE SCALE GENOMIC DNA]</scope>
    <source>
        <strain evidence="9 11">TWF102</strain>
        <strain evidence="10 12">TWF703</strain>
    </source>
</reference>
<dbReference type="EMBL" id="WIQZ01000239">
    <property type="protein sequence ID" value="KAF3118573.1"/>
    <property type="molecule type" value="Genomic_DNA"/>
</dbReference>
<keyword evidence="3" id="KW-0285">Flavoprotein</keyword>
<dbReference type="InterPro" id="IPR036188">
    <property type="entry name" value="FAD/NAD-bd_sf"/>
</dbReference>
<dbReference type="Proteomes" id="UP000475325">
    <property type="component" value="Unassembled WGS sequence"/>
</dbReference>
<comment type="cofactor">
    <cofactor evidence="1">
        <name>FAD</name>
        <dbReference type="ChEBI" id="CHEBI:57692"/>
    </cofactor>
</comment>
<feature type="domain" description="Prenylcysteine lyase" evidence="8">
    <location>
        <begin position="163"/>
        <end position="520"/>
    </location>
</feature>
<dbReference type="PANTHER" id="PTHR15944">
    <property type="entry name" value="FARNESYLCYSTEINE LYASE"/>
    <property type="match status" value="1"/>
</dbReference>
<accession>A0A7C8N8P8</accession>
<keyword evidence="6" id="KW-0560">Oxidoreductase</keyword>
<dbReference type="GO" id="GO:0001735">
    <property type="term" value="F:prenylcysteine oxidase activity"/>
    <property type="evidence" value="ECO:0007669"/>
    <property type="project" value="InterPro"/>
</dbReference>
<evidence type="ECO:0000256" key="1">
    <source>
        <dbReference type="ARBA" id="ARBA00001974"/>
    </source>
</evidence>
<organism evidence="9 11">
    <name type="scientific">Orbilia oligospora</name>
    <name type="common">Nematode-trapping fungus</name>
    <name type="synonym">Arthrobotrys oligospora</name>
    <dbReference type="NCBI Taxonomy" id="2813651"/>
    <lineage>
        <taxon>Eukaryota</taxon>
        <taxon>Fungi</taxon>
        <taxon>Dikarya</taxon>
        <taxon>Ascomycota</taxon>
        <taxon>Pezizomycotina</taxon>
        <taxon>Orbiliomycetes</taxon>
        <taxon>Orbiliales</taxon>
        <taxon>Orbiliaceae</taxon>
        <taxon>Orbilia</taxon>
    </lineage>
</organism>
<dbReference type="PANTHER" id="PTHR15944:SF0">
    <property type="entry name" value="PRENYLCYSTEINE LYASE DOMAIN-CONTAINING PROTEIN"/>
    <property type="match status" value="1"/>
</dbReference>
<dbReference type="Proteomes" id="UP000480548">
    <property type="component" value="Unassembled WGS sequence"/>
</dbReference>
<comment type="similarity">
    <text evidence="2">Belongs to the prenylcysteine oxidase family.</text>
</comment>
<evidence type="ECO:0000259" key="8">
    <source>
        <dbReference type="Pfam" id="PF07156"/>
    </source>
</evidence>
<evidence type="ECO:0000256" key="2">
    <source>
        <dbReference type="ARBA" id="ARBA00009967"/>
    </source>
</evidence>
<protein>
    <recommendedName>
        <fullName evidence="8">Prenylcysteine lyase domain-containing protein</fullName>
    </recommendedName>
</protein>
<evidence type="ECO:0000256" key="6">
    <source>
        <dbReference type="ARBA" id="ARBA00023002"/>
    </source>
</evidence>
<evidence type="ECO:0000313" key="10">
    <source>
        <dbReference type="EMBL" id="KAF3118573.1"/>
    </source>
</evidence>
<comment type="caution">
    <text evidence="9">The sequence shown here is derived from an EMBL/GenBank/DDBJ whole genome shotgun (WGS) entry which is preliminary data.</text>
</comment>
<gene>
    <name evidence="9" type="ORF">TWF102_005406</name>
    <name evidence="10" type="ORF">TWF703_004820</name>
</gene>
<evidence type="ECO:0000256" key="5">
    <source>
        <dbReference type="ARBA" id="ARBA00022827"/>
    </source>
</evidence>
<dbReference type="EMBL" id="WIQW01000027">
    <property type="protein sequence ID" value="KAF3099997.1"/>
    <property type="molecule type" value="Genomic_DNA"/>
</dbReference>
<evidence type="ECO:0000256" key="3">
    <source>
        <dbReference type="ARBA" id="ARBA00022630"/>
    </source>
</evidence>
<evidence type="ECO:0000313" key="11">
    <source>
        <dbReference type="Proteomes" id="UP000475325"/>
    </source>
</evidence>
<evidence type="ECO:0000313" key="9">
    <source>
        <dbReference type="EMBL" id="KAF3099997.1"/>
    </source>
</evidence>
<dbReference type="GO" id="GO:0030328">
    <property type="term" value="P:prenylcysteine catabolic process"/>
    <property type="evidence" value="ECO:0007669"/>
    <property type="project" value="InterPro"/>
</dbReference>
<dbReference type="GO" id="GO:0030327">
    <property type="term" value="P:prenylated protein catabolic process"/>
    <property type="evidence" value="ECO:0007669"/>
    <property type="project" value="TreeGrafter"/>
</dbReference>
<name>A0A7C8N8P8_ORBOL</name>
<sequence>MFSRTSRVVVASVAGLICTTYFLLPGHASILGPGGQQPFVLTDQEPQAVKRVAVIGAGAAGSSAAYFLKEYAEKHDYRVNITIYERNNYIGGRTTTVDAYDDPEEPVELGGSIFVEVNKNMFDAAKLFGLPIAEFNTGSTDGAPELGVWDGKQFLITIDGGGLWETIKLVWRYGLSPLRTQNLVKKTVGNFLKMYEAPVFPWKSLSTTAYELELLPATTNTGFEFLKANNINPPFTTELIQASTRVNYASNLGHIHGLETMVAMSTDGAMAIAGGNWRIFDKMVQTSKAGLHLETRVTNIERVQGKHTWTVNALKLEGGVEIQSFEDEYDEVIIATPWQFSNITSQSIPAPEEIKYVNLHVTLFASPYRLSPKYFNSDEDLVPDMILTTIPEGFDPHYRTVGPAKFWSVNILRTLDRKLENGVKRREYLYKIFSPEPWSDEQIHEMMGLPKDTKNALSWSHRKLWQAYPAEEPRSAFQEAQLDFGVWYTAGMEAFISCMETMSLSGKNVAANVVEGWVSARRSEEVLGRHDKPV</sequence>
<dbReference type="PIRSF" id="PIRSF036292">
    <property type="entry name" value="Prenylcysteine_oxidase"/>
    <property type="match status" value="1"/>
</dbReference>
<keyword evidence="4" id="KW-0732">Signal</keyword>
<keyword evidence="5" id="KW-0274">FAD</keyword>
<dbReference type="Pfam" id="PF07156">
    <property type="entry name" value="Prenylcys_lyase"/>
    <property type="match status" value="1"/>
</dbReference>
<dbReference type="Pfam" id="PF13450">
    <property type="entry name" value="NAD_binding_8"/>
    <property type="match status" value="1"/>
</dbReference>
<proteinExistence type="inferred from homology"/>
<dbReference type="InterPro" id="IPR010795">
    <property type="entry name" value="Prenylcys_lyase"/>
</dbReference>
<dbReference type="Gene3D" id="3.50.50.60">
    <property type="entry name" value="FAD/NAD(P)-binding domain"/>
    <property type="match status" value="1"/>
</dbReference>